<dbReference type="Pfam" id="PF13807">
    <property type="entry name" value="GNVR"/>
    <property type="match status" value="1"/>
</dbReference>
<keyword evidence="2" id="KW-0067">ATP-binding</keyword>
<dbReference type="EC" id="2.7.10.2" evidence="5"/>
<feature type="domain" description="Tyrosine-protein kinase G-rich" evidence="4">
    <location>
        <begin position="432"/>
        <end position="502"/>
    </location>
</feature>
<keyword evidence="3" id="KW-0812">Transmembrane</keyword>
<keyword evidence="5" id="KW-0808">Transferase</keyword>
<dbReference type="Pfam" id="PF10609">
    <property type="entry name" value="ParA"/>
    <property type="match status" value="1"/>
</dbReference>
<accession>A0ABS3JI90</accession>
<dbReference type="RefSeq" id="WP_207329663.1">
    <property type="nucleotide sequence ID" value="NZ_JAFMYW010000003.1"/>
</dbReference>
<dbReference type="PANTHER" id="PTHR32309:SF13">
    <property type="entry name" value="FERRIC ENTEROBACTIN TRANSPORT PROTEIN FEPE"/>
    <property type="match status" value="1"/>
</dbReference>
<dbReference type="PANTHER" id="PTHR32309">
    <property type="entry name" value="TYROSINE-PROTEIN KINASE"/>
    <property type="match status" value="1"/>
</dbReference>
<dbReference type="CDD" id="cd05387">
    <property type="entry name" value="BY-kinase"/>
    <property type="match status" value="1"/>
</dbReference>
<sequence length="778" mass="86109">MSNSNAVYTPYSLMESSSPNIRAILLRYLRHWPWFVLSLGLALGGAYLYLLYKQPIYRVQASLLLLDGTKADDRGGVLREFQAATPKKSVENEIEMLKSATLMGKVVEKLHLEHRYFHQTKFGKREIYQESPVELIVEKGSQALYEEPVTLTFTNNQAVQLNGTSIPLNQSVNTPYGRLRVATRKPVSAATAPLIVQASTRQAVAGDYVSRLKAEPTSKTSSVVVLTVDDAVPAKGEAVLNTLIAEYNLASIQSKNTVASNTLKFIQERLNGLSGELSGVESRVESFKSNEGITDLSTQAQTFLLSAKENDAKLNEVNVQLSALRDLQKYVRSQPADQNGSPAIVGLNDPVLLQLLGKASELELKRADLAQTTSNESPQVQSIDNQIKATKRRIADNVQTMQNMLESTQRSYEAKNQALAGQIRQVPRQERALMDISRQQAIKNDLYTYLLQKREETAVAFAAAVSDSRTVDAAVSGLTPVKPVKPMIYLLFGMVGLLLPLGLIAGIDSLNQRIRSRQEVEKSTLTPILGELSSNPSSGKKRLVITPRSRSLITEQIRTLRANLPFLESTESASQVLLVTSSISGEGKTFVSLNLGASLSLVDRPTVVLEMDLRRPTYQETFHLDNNVGISEYLTGEATLSDVLQPVPGYKNFFMISSGILDEEQNPAELLSSPRMRQLITDLRERFSYIMLDTPPLGLVSDAQLMAPFADSTLFVVRHGVTPQTSLKAIELVRREQRFKNLSLVLNGVVGNDGSYLSHSHKDKYYQAQPQTRRWLRA</sequence>
<dbReference type="SUPFAM" id="SSF52540">
    <property type="entry name" value="P-loop containing nucleoside triphosphate hydrolases"/>
    <property type="match status" value="1"/>
</dbReference>
<keyword evidence="3" id="KW-0472">Membrane</keyword>
<organism evidence="5 6">
    <name type="scientific">Fibrella forsythiae</name>
    <dbReference type="NCBI Taxonomy" id="2817061"/>
    <lineage>
        <taxon>Bacteria</taxon>
        <taxon>Pseudomonadati</taxon>
        <taxon>Bacteroidota</taxon>
        <taxon>Cytophagia</taxon>
        <taxon>Cytophagales</taxon>
        <taxon>Spirosomataceae</taxon>
        <taxon>Fibrella</taxon>
    </lineage>
</organism>
<evidence type="ECO:0000256" key="3">
    <source>
        <dbReference type="SAM" id="Phobius"/>
    </source>
</evidence>
<dbReference type="Proteomes" id="UP000664628">
    <property type="component" value="Unassembled WGS sequence"/>
</dbReference>
<evidence type="ECO:0000259" key="4">
    <source>
        <dbReference type="Pfam" id="PF13807"/>
    </source>
</evidence>
<comment type="caution">
    <text evidence="5">The sequence shown here is derived from an EMBL/GenBank/DDBJ whole genome shotgun (WGS) entry which is preliminary data.</text>
</comment>
<name>A0ABS3JI90_9BACT</name>
<dbReference type="NCBIfam" id="TIGR01007">
    <property type="entry name" value="eps_fam"/>
    <property type="match status" value="1"/>
</dbReference>
<evidence type="ECO:0000313" key="5">
    <source>
        <dbReference type="EMBL" id="MBO0949731.1"/>
    </source>
</evidence>
<dbReference type="InterPro" id="IPR033756">
    <property type="entry name" value="YlxH/NBP35"/>
</dbReference>
<dbReference type="EMBL" id="JAFMYW010000003">
    <property type="protein sequence ID" value="MBO0949731.1"/>
    <property type="molecule type" value="Genomic_DNA"/>
</dbReference>
<dbReference type="InterPro" id="IPR027417">
    <property type="entry name" value="P-loop_NTPase"/>
</dbReference>
<dbReference type="InterPro" id="IPR032807">
    <property type="entry name" value="GNVR"/>
</dbReference>
<keyword evidence="1" id="KW-0547">Nucleotide-binding</keyword>
<reference evidence="5 6" key="1">
    <citation type="submission" date="2021-03" db="EMBL/GenBank/DDBJ databases">
        <title>Fibrella sp. HMF5405 genome sequencing and assembly.</title>
        <authorList>
            <person name="Kang H."/>
            <person name="Kim H."/>
            <person name="Bae S."/>
            <person name="Joh K."/>
        </authorList>
    </citation>
    <scope>NUCLEOTIDE SEQUENCE [LARGE SCALE GENOMIC DNA]</scope>
    <source>
        <strain evidence="5 6">HMF5405</strain>
    </source>
</reference>
<protein>
    <submittedName>
        <fullName evidence="5">Polysaccharide biosynthesis tyrosine autokinase</fullName>
        <ecNumber evidence="5">2.7.10.2</ecNumber>
    </submittedName>
</protein>
<keyword evidence="6" id="KW-1185">Reference proteome</keyword>
<evidence type="ECO:0000256" key="1">
    <source>
        <dbReference type="ARBA" id="ARBA00022741"/>
    </source>
</evidence>
<keyword evidence="3" id="KW-1133">Transmembrane helix</keyword>
<evidence type="ECO:0000313" key="6">
    <source>
        <dbReference type="Proteomes" id="UP000664628"/>
    </source>
</evidence>
<dbReference type="Gene3D" id="3.40.50.300">
    <property type="entry name" value="P-loop containing nucleotide triphosphate hydrolases"/>
    <property type="match status" value="1"/>
</dbReference>
<feature type="transmembrane region" description="Helical" evidence="3">
    <location>
        <begin position="32"/>
        <end position="52"/>
    </location>
</feature>
<dbReference type="InterPro" id="IPR005702">
    <property type="entry name" value="Wzc-like_C"/>
</dbReference>
<feature type="transmembrane region" description="Helical" evidence="3">
    <location>
        <begin position="487"/>
        <end position="507"/>
    </location>
</feature>
<dbReference type="InterPro" id="IPR050445">
    <property type="entry name" value="Bact_polysacc_biosynth/exp"/>
</dbReference>
<proteinExistence type="predicted"/>
<evidence type="ECO:0000256" key="2">
    <source>
        <dbReference type="ARBA" id="ARBA00022840"/>
    </source>
</evidence>
<dbReference type="GO" id="GO:0004715">
    <property type="term" value="F:non-membrane spanning protein tyrosine kinase activity"/>
    <property type="evidence" value="ECO:0007669"/>
    <property type="project" value="UniProtKB-EC"/>
</dbReference>
<gene>
    <name evidence="5" type="ORF">J2I46_14135</name>
</gene>